<keyword evidence="2" id="KW-1185">Reference proteome</keyword>
<proteinExistence type="predicted"/>
<evidence type="ECO:0000313" key="1">
    <source>
        <dbReference type="EMBL" id="KAJ6391825.1"/>
    </source>
</evidence>
<sequence length="34" mass="3731">MTSKFGPICTSCQEGNRATLSESSYYVLISLTRS</sequence>
<dbReference type="Proteomes" id="UP001141253">
    <property type="component" value="Chromosome 2"/>
</dbReference>
<reference evidence="1" key="2">
    <citation type="journal article" date="2023" name="Int. J. Mol. Sci.">
        <title>De Novo Assembly and Annotation of 11 Diverse Shrub Willow (Salix) Genomes Reveals Novel Gene Organization in Sex-Linked Regions.</title>
        <authorList>
            <person name="Hyden B."/>
            <person name="Feng K."/>
            <person name="Yates T.B."/>
            <person name="Jawdy S."/>
            <person name="Cereghino C."/>
            <person name="Smart L.B."/>
            <person name="Muchero W."/>
        </authorList>
    </citation>
    <scope>NUCLEOTIDE SEQUENCE</scope>
    <source>
        <tissue evidence="1">Shoot tip</tissue>
    </source>
</reference>
<comment type="caution">
    <text evidence="1">The sequence shown here is derived from an EMBL/GenBank/DDBJ whole genome shotgun (WGS) entry which is preliminary data.</text>
</comment>
<evidence type="ECO:0000313" key="2">
    <source>
        <dbReference type="Proteomes" id="UP001141253"/>
    </source>
</evidence>
<name>A0ABQ9BX86_9ROSI</name>
<accession>A0ABQ9BX86</accession>
<dbReference type="EMBL" id="JAPFFI010000006">
    <property type="protein sequence ID" value="KAJ6391825.1"/>
    <property type="molecule type" value="Genomic_DNA"/>
</dbReference>
<reference evidence="1" key="1">
    <citation type="submission" date="2022-10" db="EMBL/GenBank/DDBJ databases">
        <authorList>
            <person name="Hyden B.L."/>
            <person name="Feng K."/>
            <person name="Yates T."/>
            <person name="Jawdy S."/>
            <person name="Smart L.B."/>
            <person name="Muchero W."/>
        </authorList>
    </citation>
    <scope>NUCLEOTIDE SEQUENCE</scope>
    <source>
        <tissue evidence="1">Shoot tip</tissue>
    </source>
</reference>
<organism evidence="1 2">
    <name type="scientific">Salix suchowensis</name>
    <dbReference type="NCBI Taxonomy" id="1278906"/>
    <lineage>
        <taxon>Eukaryota</taxon>
        <taxon>Viridiplantae</taxon>
        <taxon>Streptophyta</taxon>
        <taxon>Embryophyta</taxon>
        <taxon>Tracheophyta</taxon>
        <taxon>Spermatophyta</taxon>
        <taxon>Magnoliopsida</taxon>
        <taxon>eudicotyledons</taxon>
        <taxon>Gunneridae</taxon>
        <taxon>Pentapetalae</taxon>
        <taxon>rosids</taxon>
        <taxon>fabids</taxon>
        <taxon>Malpighiales</taxon>
        <taxon>Salicaceae</taxon>
        <taxon>Saliceae</taxon>
        <taxon>Salix</taxon>
    </lineage>
</organism>
<protein>
    <submittedName>
        <fullName evidence="1">Uncharacterized protein</fullName>
    </submittedName>
</protein>
<gene>
    <name evidence="1" type="ORF">OIU77_025731</name>
</gene>